<dbReference type="SUPFAM" id="SSF48317">
    <property type="entry name" value="Acid phosphatase/Vanadium-dependent haloperoxidase"/>
    <property type="match status" value="1"/>
</dbReference>
<dbReference type="GO" id="GO:0004601">
    <property type="term" value="F:peroxidase activity"/>
    <property type="evidence" value="ECO:0007669"/>
    <property type="project" value="InterPro"/>
</dbReference>
<dbReference type="InterPro" id="IPR036938">
    <property type="entry name" value="PAP2/HPO_sf"/>
</dbReference>
<dbReference type="AlphaFoldDB" id="A0A2U2HLF8"/>
<organism evidence="3 4">
    <name type="scientific">Massilia glaciei</name>
    <dbReference type="NCBI Taxonomy" id="1524097"/>
    <lineage>
        <taxon>Bacteria</taxon>
        <taxon>Pseudomonadati</taxon>
        <taxon>Pseudomonadota</taxon>
        <taxon>Betaproteobacteria</taxon>
        <taxon>Burkholderiales</taxon>
        <taxon>Oxalobacteraceae</taxon>
        <taxon>Telluria group</taxon>
        <taxon>Massilia</taxon>
    </lineage>
</organism>
<dbReference type="Pfam" id="PF22778">
    <property type="entry name" value="VCPO_2nd"/>
    <property type="match status" value="1"/>
</dbReference>
<accession>A0A2U2HLF8</accession>
<evidence type="ECO:0000313" key="3">
    <source>
        <dbReference type="EMBL" id="PWF48337.1"/>
    </source>
</evidence>
<feature type="domain" description="DUF6851" evidence="1">
    <location>
        <begin position="28"/>
        <end position="153"/>
    </location>
</feature>
<protein>
    <submittedName>
        <fullName evidence="3">Phosphatase PAP2 family protein</fullName>
    </submittedName>
</protein>
<dbReference type="PANTHER" id="PTHR34599">
    <property type="entry name" value="PEROXIDASE-RELATED"/>
    <property type="match status" value="1"/>
</dbReference>
<evidence type="ECO:0000259" key="2">
    <source>
        <dbReference type="Pfam" id="PF22778"/>
    </source>
</evidence>
<dbReference type="InterPro" id="IPR049283">
    <property type="entry name" value="DUF6851"/>
</dbReference>
<gene>
    <name evidence="3" type="ORF">C7C56_012310</name>
</gene>
<evidence type="ECO:0000313" key="4">
    <source>
        <dbReference type="Proteomes" id="UP000241421"/>
    </source>
</evidence>
<dbReference type="PANTHER" id="PTHR34599:SF2">
    <property type="entry name" value="TRAF-TYPE DOMAIN-CONTAINING PROTEIN"/>
    <property type="match status" value="1"/>
</dbReference>
<dbReference type="CDD" id="cd03398">
    <property type="entry name" value="PAP2_haloperoxidase"/>
    <property type="match status" value="1"/>
</dbReference>
<evidence type="ECO:0000259" key="1">
    <source>
        <dbReference type="Pfam" id="PF21167"/>
    </source>
</evidence>
<dbReference type="RefSeq" id="WP_106757688.1">
    <property type="nucleotide sequence ID" value="NZ_PXWF02000202.1"/>
</dbReference>
<sequence>MLFWNDTALQAIRAARPGPPMCARSLAIMNTAMYNAWSAYDPQAMSTQHGAATRRPSAEHNRRNRFAAISHAAHAVLLDQFPSQKTLFDAQLLALGLDTTPVDASPGSARSVGAVAAAACIRDGHGDGANQLSLLTASGRAYADYTGYQPRNPGAIALQATARERIPFPGNWQPLTYLDSGGAATTPEFLAACLPRVKPFALTSAAQFRPGPPAAFGSAEFNDQARQLLTIQASMGETEKAIADYWADGPSSELPPGHWILLARFVSERDVHDDDIDVKMYFALANALADAAIAAWDAKICYDSARPISAIRYLMNAETVISYSPLGPAAGLGPVSGAAWLPYQPLTFITPPFAEHVSGHSCFSAAAAEVLKLYTGSDRFGAVATIRARSLKIDPKLPSMEIALRWPTFSDAAAEAGQSRLYGGIHFEKGNTAGLSLGRQVGAAAFAKAERYWSGS</sequence>
<dbReference type="InterPro" id="IPR055161">
    <property type="entry name" value="NapH1-like_2nd"/>
</dbReference>
<dbReference type="EMBL" id="PXWF02000202">
    <property type="protein sequence ID" value="PWF48337.1"/>
    <property type="molecule type" value="Genomic_DNA"/>
</dbReference>
<proteinExistence type="predicted"/>
<dbReference type="Pfam" id="PF21167">
    <property type="entry name" value="DUF6851"/>
    <property type="match status" value="1"/>
</dbReference>
<comment type="caution">
    <text evidence="3">The sequence shown here is derived from an EMBL/GenBank/DDBJ whole genome shotgun (WGS) entry which is preliminary data.</text>
</comment>
<name>A0A2U2HLF8_9BURK</name>
<keyword evidence="4" id="KW-1185">Reference proteome</keyword>
<dbReference type="Gene3D" id="1.10.606.10">
    <property type="entry name" value="Vanadium-containing Chloroperoxidase, domain 2"/>
    <property type="match status" value="1"/>
</dbReference>
<dbReference type="InterPro" id="IPR052559">
    <property type="entry name" value="V-haloperoxidase"/>
</dbReference>
<feature type="domain" description="Vanadium-dependent haloperoxidase NapH1-like second helical-bundle" evidence="2">
    <location>
        <begin position="282"/>
        <end position="454"/>
    </location>
</feature>
<dbReference type="OrthoDB" id="9771961at2"/>
<dbReference type="Proteomes" id="UP000241421">
    <property type="component" value="Unassembled WGS sequence"/>
</dbReference>
<dbReference type="Gene3D" id="1.20.144.10">
    <property type="entry name" value="Phosphatidic acid phosphatase type 2/haloperoxidase"/>
    <property type="match status" value="1"/>
</dbReference>
<reference evidence="3 4" key="1">
    <citation type="submission" date="2018-04" db="EMBL/GenBank/DDBJ databases">
        <title>Massilia violaceinigra sp. nov., a novel purple-pigmented bacterium isolated from Tianshan glacier, Xinjiang, China.</title>
        <authorList>
            <person name="Wang H."/>
        </authorList>
    </citation>
    <scope>NUCLEOTIDE SEQUENCE [LARGE SCALE GENOMIC DNA]</scope>
    <source>
        <strain evidence="3 4">B448-2</strain>
    </source>
</reference>
<dbReference type="InterPro" id="IPR016119">
    <property type="entry name" value="Br/Cl_peroxidase_C"/>
</dbReference>